<proteinExistence type="predicted"/>
<comment type="caution">
    <text evidence="1">The sequence shown here is derived from an EMBL/GenBank/DDBJ whole genome shotgun (WGS) entry which is preliminary data.</text>
</comment>
<evidence type="ECO:0000313" key="2">
    <source>
        <dbReference type="Proteomes" id="UP000287798"/>
    </source>
</evidence>
<name>A0A426QK58_9GAMM</name>
<keyword evidence="2" id="KW-1185">Reference proteome</keyword>
<organism evidence="1 2">
    <name type="scientific">Thiohalobacter thiocyanaticus</name>
    <dbReference type="NCBI Taxonomy" id="585455"/>
    <lineage>
        <taxon>Bacteria</taxon>
        <taxon>Pseudomonadati</taxon>
        <taxon>Pseudomonadota</taxon>
        <taxon>Gammaproteobacteria</taxon>
        <taxon>Thiohalobacterales</taxon>
        <taxon>Thiohalobacteraceae</taxon>
        <taxon>Thiohalobacter</taxon>
    </lineage>
</organism>
<accession>A0A426QK58</accession>
<protein>
    <submittedName>
        <fullName evidence="1">Uncharacterized protein</fullName>
    </submittedName>
</protein>
<dbReference type="OrthoDB" id="5801827at2"/>
<dbReference type="RefSeq" id="WP_125181471.1">
    <property type="nucleotide sequence ID" value="NZ_QZMU01000001.1"/>
</dbReference>
<dbReference type="EMBL" id="QZMU01000001">
    <property type="protein sequence ID" value="RRQ22131.1"/>
    <property type="molecule type" value="Genomic_DNA"/>
</dbReference>
<sequence>MSQSRKIVLVQTPHRPATAGSEIDLAGLRDALRERGAEVEVAVLDADQVDGLLDRLEAGALPVVFRGERCT</sequence>
<dbReference type="Proteomes" id="UP000287798">
    <property type="component" value="Unassembled WGS sequence"/>
</dbReference>
<reference evidence="1 2" key="1">
    <citation type="journal article" date="2010" name="Int. J. Syst. Evol. Microbiol.">
        <title>Thiohalobacter thiocyanaticus gen. nov., sp. nov., a moderately halophilic, sulfur-oxidizing gammaproteobacterium from hypersaline lakes, that utilizes thiocyanate.</title>
        <authorList>
            <person name="Sorokin D.Y."/>
            <person name="Kovaleva O.L."/>
            <person name="Tourova T.P."/>
            <person name="Muyzer G."/>
        </authorList>
    </citation>
    <scope>NUCLEOTIDE SEQUENCE [LARGE SCALE GENOMIC DNA]</scope>
    <source>
        <strain evidence="1 2">Hrh1</strain>
    </source>
</reference>
<evidence type="ECO:0000313" key="1">
    <source>
        <dbReference type="EMBL" id="RRQ22131.1"/>
    </source>
</evidence>
<dbReference type="AlphaFoldDB" id="A0A426QK58"/>
<gene>
    <name evidence="1" type="ORF">D6C00_09325</name>
</gene>